<feature type="region of interest" description="Disordered" evidence="1">
    <location>
        <begin position="1"/>
        <end position="29"/>
    </location>
</feature>
<comment type="caution">
    <text evidence="2">The sequence shown here is derived from an EMBL/GenBank/DDBJ whole genome shotgun (WGS) entry which is preliminary data.</text>
</comment>
<name>A0A542ZBF3_9ACTN</name>
<evidence type="ECO:0000313" key="3">
    <source>
        <dbReference type="Proteomes" id="UP000316196"/>
    </source>
</evidence>
<keyword evidence="3" id="KW-1185">Reference proteome</keyword>
<evidence type="ECO:0000313" key="2">
    <source>
        <dbReference type="EMBL" id="TQL57673.1"/>
    </source>
</evidence>
<dbReference type="RefSeq" id="WP_142093524.1">
    <property type="nucleotide sequence ID" value="NZ_BAAAMD010000003.1"/>
</dbReference>
<protein>
    <submittedName>
        <fullName evidence="2">Uncharacterized protein</fullName>
    </submittedName>
</protein>
<feature type="region of interest" description="Disordered" evidence="1">
    <location>
        <begin position="130"/>
        <end position="152"/>
    </location>
</feature>
<sequence length="241" mass="25863">MNDWGIPADDDINPLGPTPAGLDTEPAEGGEAVEEFTDGTGSVTLGVDDDGVIVAIRIKNNWQDAGRGQPLNALVMSAGLALSGRMPQGDMGVAVVSPSMPQVDSRRLMDQDYFDPEVISRIERGFAELGQPVDPDEEGYRDRTDFTPAEGSSMNRKITVVLGPGKLLQRCTIDPEWSSGARVDKIAETFMEAHGRALASYSPPEVIPGRGRERVKLTQDVAQATLDLLAGRSAREGKDTQ</sequence>
<dbReference type="AlphaFoldDB" id="A0A542ZBF3"/>
<proteinExistence type="predicted"/>
<dbReference type="OrthoDB" id="9947247at2"/>
<dbReference type="Proteomes" id="UP000316196">
    <property type="component" value="Unassembled WGS sequence"/>
</dbReference>
<organism evidence="2 3">
    <name type="scientific">Propioniferax innocua</name>
    <dbReference type="NCBI Taxonomy" id="1753"/>
    <lineage>
        <taxon>Bacteria</taxon>
        <taxon>Bacillati</taxon>
        <taxon>Actinomycetota</taxon>
        <taxon>Actinomycetes</taxon>
        <taxon>Propionibacteriales</taxon>
        <taxon>Propionibacteriaceae</taxon>
        <taxon>Propioniferax</taxon>
    </lineage>
</organism>
<dbReference type="EMBL" id="VFOR01000002">
    <property type="protein sequence ID" value="TQL57673.1"/>
    <property type="molecule type" value="Genomic_DNA"/>
</dbReference>
<accession>A0A542ZBF3</accession>
<gene>
    <name evidence="2" type="ORF">FB460_1510</name>
</gene>
<reference evidence="2 3" key="1">
    <citation type="submission" date="2019-06" db="EMBL/GenBank/DDBJ databases">
        <title>Sequencing the genomes of 1000 actinobacteria strains.</title>
        <authorList>
            <person name="Klenk H.-P."/>
        </authorList>
    </citation>
    <scope>NUCLEOTIDE SEQUENCE [LARGE SCALE GENOMIC DNA]</scope>
    <source>
        <strain evidence="2 3">DSM 8251</strain>
    </source>
</reference>
<evidence type="ECO:0000256" key="1">
    <source>
        <dbReference type="SAM" id="MobiDB-lite"/>
    </source>
</evidence>